<comment type="similarity">
    <text evidence="2 7">Belongs to the derlin family.</text>
</comment>
<sequence length="238" mass="27833">MNRQQQRQPQNELVAWYNDIPLCTKFLFTSFVVITILGNTFVPAFYFFHIPYFTFYKLQIWRLYTSFFLHGLSLGGAFQLYFLYYYSREIETSKFSGKTADYVFFLLFEALTILILGWFFGLALFNQCIVMAIIYVWSQYYKDAIVTFMFGIRFKGVYLPFVLLVFEMLQIGGIPWSSIIGVITGHLYHYLQDIYPASGGPRLLNTPQWLRRMFPQNASGVRFSFGNILSTGRRLGSS</sequence>
<dbReference type="OrthoDB" id="1716531at2759"/>
<comment type="caution">
    <text evidence="7">Lacks conserved residue(s) required for the propagation of feature annotation.</text>
</comment>
<keyword evidence="6 7" id="KW-0472">Membrane</keyword>
<dbReference type="InterPro" id="IPR007599">
    <property type="entry name" value="DER1"/>
</dbReference>
<keyword evidence="4 7" id="KW-0256">Endoplasmic reticulum</keyword>
<evidence type="ECO:0000313" key="8">
    <source>
        <dbReference type="EMBL" id="RIA98104.1"/>
    </source>
</evidence>
<feature type="transmembrane region" description="Helical" evidence="7">
    <location>
        <begin position="60"/>
        <end position="84"/>
    </location>
</feature>
<evidence type="ECO:0000256" key="2">
    <source>
        <dbReference type="ARBA" id="ARBA00008917"/>
    </source>
</evidence>
<dbReference type="EMBL" id="QKYT01000020">
    <property type="protein sequence ID" value="RIA98104.1"/>
    <property type="molecule type" value="Genomic_DNA"/>
</dbReference>
<dbReference type="GO" id="GO:0006950">
    <property type="term" value="P:response to stress"/>
    <property type="evidence" value="ECO:0007669"/>
    <property type="project" value="UniProtKB-ARBA"/>
</dbReference>
<keyword evidence="5 7" id="KW-1133">Transmembrane helix</keyword>
<comment type="subcellular location">
    <subcellularLocation>
        <location evidence="1 7">Endoplasmic reticulum membrane</location>
        <topology evidence="1 7">Multi-pass membrane protein</topology>
    </subcellularLocation>
</comment>
<comment type="caution">
    <text evidence="8">The sequence shown here is derived from an EMBL/GenBank/DDBJ whole genome shotgun (WGS) entry which is preliminary data.</text>
</comment>
<organism evidence="8 9">
    <name type="scientific">Glomus cerebriforme</name>
    <dbReference type="NCBI Taxonomy" id="658196"/>
    <lineage>
        <taxon>Eukaryota</taxon>
        <taxon>Fungi</taxon>
        <taxon>Fungi incertae sedis</taxon>
        <taxon>Mucoromycota</taxon>
        <taxon>Glomeromycotina</taxon>
        <taxon>Glomeromycetes</taxon>
        <taxon>Glomerales</taxon>
        <taxon>Glomeraceae</taxon>
        <taxon>Glomus</taxon>
    </lineage>
</organism>
<dbReference type="Pfam" id="PF04511">
    <property type="entry name" value="DER1"/>
    <property type="match status" value="1"/>
</dbReference>
<reference evidence="8 9" key="1">
    <citation type="submission" date="2018-06" db="EMBL/GenBank/DDBJ databases">
        <title>Comparative genomics reveals the genomic features of Rhizophagus irregularis, R. cerebriforme, R. diaphanum and Gigaspora rosea, and their symbiotic lifestyle signature.</title>
        <authorList>
            <person name="Morin E."/>
            <person name="San Clemente H."/>
            <person name="Chen E.C.H."/>
            <person name="De La Providencia I."/>
            <person name="Hainaut M."/>
            <person name="Kuo A."/>
            <person name="Kohler A."/>
            <person name="Murat C."/>
            <person name="Tang N."/>
            <person name="Roy S."/>
            <person name="Loubradou J."/>
            <person name="Henrissat B."/>
            <person name="Grigoriev I.V."/>
            <person name="Corradi N."/>
            <person name="Roux C."/>
            <person name="Martin F.M."/>
        </authorList>
    </citation>
    <scope>NUCLEOTIDE SEQUENCE [LARGE SCALE GENOMIC DNA]</scope>
    <source>
        <strain evidence="8 9">DAOM 227022</strain>
    </source>
</reference>
<proteinExistence type="inferred from homology"/>
<dbReference type="GO" id="GO:0005789">
    <property type="term" value="C:endoplasmic reticulum membrane"/>
    <property type="evidence" value="ECO:0007669"/>
    <property type="project" value="UniProtKB-SubCell"/>
</dbReference>
<evidence type="ECO:0000256" key="1">
    <source>
        <dbReference type="ARBA" id="ARBA00004477"/>
    </source>
</evidence>
<evidence type="ECO:0000313" key="9">
    <source>
        <dbReference type="Proteomes" id="UP000265703"/>
    </source>
</evidence>
<name>A0A397TT78_9GLOM</name>
<gene>
    <name evidence="8" type="ORF">C1645_813153</name>
</gene>
<dbReference type="Proteomes" id="UP000265703">
    <property type="component" value="Unassembled WGS sequence"/>
</dbReference>
<dbReference type="InterPro" id="IPR035952">
    <property type="entry name" value="Rhomboid-like_sf"/>
</dbReference>
<dbReference type="SUPFAM" id="SSF144091">
    <property type="entry name" value="Rhomboid-like"/>
    <property type="match status" value="1"/>
</dbReference>
<feature type="transmembrane region" description="Helical" evidence="7">
    <location>
        <begin position="104"/>
        <end position="137"/>
    </location>
</feature>
<dbReference type="AlphaFoldDB" id="A0A397TT78"/>
<evidence type="ECO:0000256" key="6">
    <source>
        <dbReference type="ARBA" id="ARBA00023136"/>
    </source>
</evidence>
<evidence type="ECO:0000256" key="7">
    <source>
        <dbReference type="RuleBase" id="RU363059"/>
    </source>
</evidence>
<keyword evidence="9" id="KW-1185">Reference proteome</keyword>
<evidence type="ECO:0000256" key="4">
    <source>
        <dbReference type="ARBA" id="ARBA00022824"/>
    </source>
</evidence>
<dbReference type="STRING" id="658196.A0A397TT78"/>
<evidence type="ECO:0000256" key="3">
    <source>
        <dbReference type="ARBA" id="ARBA00022692"/>
    </source>
</evidence>
<keyword evidence="3 7" id="KW-0812">Transmembrane</keyword>
<feature type="transmembrane region" description="Helical" evidence="7">
    <location>
        <begin position="26"/>
        <end position="48"/>
    </location>
</feature>
<evidence type="ECO:0000256" key="5">
    <source>
        <dbReference type="ARBA" id="ARBA00022989"/>
    </source>
</evidence>
<accession>A0A397TT78</accession>
<protein>
    <recommendedName>
        <fullName evidence="7">Derlin</fullName>
    </recommendedName>
</protein>
<comment type="function">
    <text evidence="7">May be involved in the degradation of misfolded endoplasmic reticulum (ER) luminal proteins.</text>
</comment>
<dbReference type="PANTHER" id="PTHR11009">
    <property type="entry name" value="DER1-LIKE PROTEIN, DERLIN"/>
    <property type="match status" value="1"/>
</dbReference>